<dbReference type="EMBL" id="GL380039">
    <property type="protein sequence ID" value="EGT43887.1"/>
    <property type="molecule type" value="Genomic_DNA"/>
</dbReference>
<dbReference type="HOGENOM" id="CLU_1887561_0_0_1"/>
<protein>
    <submittedName>
        <fullName evidence="1">Uncharacterized protein</fullName>
    </submittedName>
</protein>
<organism evidence="2">
    <name type="scientific">Caenorhabditis brenneri</name>
    <name type="common">Nematode worm</name>
    <dbReference type="NCBI Taxonomy" id="135651"/>
    <lineage>
        <taxon>Eukaryota</taxon>
        <taxon>Metazoa</taxon>
        <taxon>Ecdysozoa</taxon>
        <taxon>Nematoda</taxon>
        <taxon>Chromadorea</taxon>
        <taxon>Rhabditida</taxon>
        <taxon>Rhabditina</taxon>
        <taxon>Rhabditomorpha</taxon>
        <taxon>Rhabditoidea</taxon>
        <taxon>Rhabditidae</taxon>
        <taxon>Peloderinae</taxon>
        <taxon>Caenorhabditis</taxon>
    </lineage>
</organism>
<dbReference type="InterPro" id="IPR011989">
    <property type="entry name" value="ARM-like"/>
</dbReference>
<proteinExistence type="predicted"/>
<name>G0P395_CAEBE</name>
<dbReference type="eggNOG" id="KOG1820">
    <property type="taxonomic scope" value="Eukaryota"/>
</dbReference>
<dbReference type="AlphaFoldDB" id="G0P395"/>
<dbReference type="OrthoDB" id="205662at2759"/>
<evidence type="ECO:0000313" key="2">
    <source>
        <dbReference type="Proteomes" id="UP000008068"/>
    </source>
</evidence>
<dbReference type="Gene3D" id="1.25.10.10">
    <property type="entry name" value="Leucine-rich Repeat Variant"/>
    <property type="match status" value="1"/>
</dbReference>
<keyword evidence="2" id="KW-1185">Reference proteome</keyword>
<gene>
    <name evidence="1" type="ORF">CAEBREN_10541</name>
</gene>
<reference evidence="2" key="1">
    <citation type="submission" date="2011-07" db="EMBL/GenBank/DDBJ databases">
        <authorList>
            <consortium name="Caenorhabditis brenneri Sequencing and Analysis Consortium"/>
            <person name="Wilson R.K."/>
        </authorList>
    </citation>
    <scope>NUCLEOTIDE SEQUENCE [LARGE SCALE GENOMIC DNA]</scope>
    <source>
        <strain evidence="2">PB2801</strain>
    </source>
</reference>
<sequence length="135" mass="15673">MDFCKKKVSDFSEKKRGEIWSETLNTIIEQNPRLSTATMTIYEELMDEIRKILDWESNIVVVTTSIRTDRGSVVLFLIKRAKDNKKNVRDAVLVADSDTTSAERLQKDLLNWFGIPSRESKQTLLAFLFSYFCLQ</sequence>
<dbReference type="InParanoid" id="G0P395"/>
<evidence type="ECO:0000313" key="1">
    <source>
        <dbReference type="EMBL" id="EGT43887.1"/>
    </source>
</evidence>
<dbReference type="STRING" id="135651.G0P395"/>
<accession>G0P395</accession>
<dbReference type="Proteomes" id="UP000008068">
    <property type="component" value="Unassembled WGS sequence"/>
</dbReference>